<comment type="caution">
    <text evidence="1">The sequence shown here is derived from an EMBL/GenBank/DDBJ whole genome shotgun (WGS) entry which is preliminary data.</text>
</comment>
<dbReference type="STRING" id="1212489.Ldro_0272"/>
<dbReference type="Proteomes" id="UP000054736">
    <property type="component" value="Unassembled WGS sequence"/>
</dbReference>
<reference evidence="1 2" key="1">
    <citation type="submission" date="2015-11" db="EMBL/GenBank/DDBJ databases">
        <title>Genomic analysis of 38 Legionella species identifies large and diverse effector repertoires.</title>
        <authorList>
            <person name="Burstein D."/>
            <person name="Amaro F."/>
            <person name="Zusman T."/>
            <person name="Lifshitz Z."/>
            <person name="Cohen O."/>
            <person name="Gilbert J.A."/>
            <person name="Pupko T."/>
            <person name="Shuman H.A."/>
            <person name="Segal G."/>
        </authorList>
    </citation>
    <scope>NUCLEOTIDE SEQUENCE [LARGE SCALE GENOMIC DNA]</scope>
    <source>
        <strain evidence="1 2">ATCC 700990</strain>
    </source>
</reference>
<dbReference type="PATRIC" id="fig|1212489.4.peg.282"/>
<evidence type="ECO:0000313" key="2">
    <source>
        <dbReference type="Proteomes" id="UP000054736"/>
    </source>
</evidence>
<gene>
    <name evidence="1" type="ORF">Ldro_0272</name>
</gene>
<protein>
    <submittedName>
        <fullName evidence="1">Uncharacterized protein</fullName>
    </submittedName>
</protein>
<dbReference type="AlphaFoldDB" id="A0A0W0TCC5"/>
<name>A0A0W0TCC5_9GAMM</name>
<keyword evidence="2" id="KW-1185">Reference proteome</keyword>
<sequence length="68" mass="8189">MLIIFTITAYSLMSTSYVQTFHMRLIDAELRSQWSDHKYETMTAYFEKFVPLIPHVNDDLEYFRNTMS</sequence>
<proteinExistence type="predicted"/>
<accession>A0A0W0TCC5</accession>
<evidence type="ECO:0000313" key="1">
    <source>
        <dbReference type="EMBL" id="KTC92901.1"/>
    </source>
</evidence>
<dbReference type="EMBL" id="LNXY01000003">
    <property type="protein sequence ID" value="KTC92901.1"/>
    <property type="molecule type" value="Genomic_DNA"/>
</dbReference>
<organism evidence="1 2">
    <name type="scientific">Legionella drozanskii LLAP-1</name>
    <dbReference type="NCBI Taxonomy" id="1212489"/>
    <lineage>
        <taxon>Bacteria</taxon>
        <taxon>Pseudomonadati</taxon>
        <taxon>Pseudomonadota</taxon>
        <taxon>Gammaproteobacteria</taxon>
        <taxon>Legionellales</taxon>
        <taxon>Legionellaceae</taxon>
        <taxon>Legionella</taxon>
    </lineage>
</organism>